<reference evidence="3" key="1">
    <citation type="submission" date="2017-05" db="EMBL/GenBank/DDBJ databases">
        <authorList>
            <person name="Sung H."/>
        </authorList>
    </citation>
    <scope>NUCLEOTIDE SEQUENCE [LARGE SCALE GENOMIC DNA]</scope>
    <source>
        <strain evidence="3">AR23208</strain>
    </source>
</reference>
<dbReference type="AlphaFoldDB" id="A0A1Y0IT83"/>
<dbReference type="PANTHER" id="PTHR34094:SF1">
    <property type="entry name" value="PROTEIN FAM185A"/>
    <property type="match status" value="1"/>
</dbReference>
<name>A0A1Y0IT83_9BACL</name>
<dbReference type="OrthoDB" id="2379988at2"/>
<accession>A0A1Y0IT83</accession>
<dbReference type="Pfam" id="PF13349">
    <property type="entry name" value="DUF4097"/>
    <property type="match status" value="1"/>
</dbReference>
<organism evidence="2 3">
    <name type="scientific">Tumebacillus avium</name>
    <dbReference type="NCBI Taxonomy" id="1903704"/>
    <lineage>
        <taxon>Bacteria</taxon>
        <taxon>Bacillati</taxon>
        <taxon>Bacillota</taxon>
        <taxon>Bacilli</taxon>
        <taxon>Bacillales</taxon>
        <taxon>Alicyclobacillaceae</taxon>
        <taxon>Tumebacillus</taxon>
    </lineage>
</organism>
<keyword evidence="3" id="KW-1185">Reference proteome</keyword>
<dbReference type="InterPro" id="IPR047002">
    <property type="entry name" value="Tcp10_C_sf"/>
</dbReference>
<feature type="domain" description="DUF4097" evidence="1">
    <location>
        <begin position="27"/>
        <end position="330"/>
    </location>
</feature>
<dbReference type="Gene3D" id="2.60.450.20">
    <property type="match status" value="1"/>
</dbReference>
<gene>
    <name evidence="2" type="ORF">CBW65_23920</name>
</gene>
<dbReference type="EMBL" id="CP021434">
    <property type="protein sequence ID" value="ARU63731.1"/>
    <property type="molecule type" value="Genomic_DNA"/>
</dbReference>
<evidence type="ECO:0000313" key="3">
    <source>
        <dbReference type="Proteomes" id="UP000195437"/>
    </source>
</evidence>
<evidence type="ECO:0000313" key="2">
    <source>
        <dbReference type="EMBL" id="ARU63731.1"/>
    </source>
</evidence>
<evidence type="ECO:0000259" key="1">
    <source>
        <dbReference type="Pfam" id="PF13349"/>
    </source>
</evidence>
<dbReference type="Proteomes" id="UP000195437">
    <property type="component" value="Chromosome"/>
</dbReference>
<proteinExistence type="predicted"/>
<dbReference type="KEGG" id="tum:CBW65_23920"/>
<sequence length="334" mass="36527">MLNFLLGSRAKFEGTKEVTFTPDGIVDHVKVQVHNGRIVVKQAEQDHVQAIVHVVVKGELAEEIRDISDADRFWELEQNGGCIVFEQREFTRFYSGSSIKVSVELIVPKALTQASLESHNGSIEVRDFAGKVYAHSHNGSVDITRVHGDVNVLSHNGSIELQHIAAKVVRAETHHGSITLDTVTGDVELDTRHGSVETKNIDGALRLLTRNGSVRVDKVAGDLKAETHNGKIVVRECGKNVTLHTHNGSVRVQTEVGVQGPWKVSSHNGSIELNVPQDTNAMFQMHTSAGKVHGNAIPVQSHGYVQNIMVKKGDGEHLVEVETHRGSIEVSESK</sequence>
<dbReference type="InterPro" id="IPR025164">
    <property type="entry name" value="Toastrack_DUF4097"/>
</dbReference>
<dbReference type="PANTHER" id="PTHR34094">
    <property type="match status" value="1"/>
</dbReference>
<protein>
    <recommendedName>
        <fullName evidence="1">DUF4097 domain-containing protein</fullName>
    </recommendedName>
</protein>
<dbReference type="RefSeq" id="WP_087459063.1">
    <property type="nucleotide sequence ID" value="NZ_CP021434.1"/>
</dbReference>